<dbReference type="Pfam" id="PF00501">
    <property type="entry name" value="AMP-binding"/>
    <property type="match status" value="1"/>
</dbReference>
<comment type="similarity">
    <text evidence="1 13">Belongs to the ATP-dependent AMP-binding enzyme family.</text>
</comment>
<comment type="catalytic activity">
    <reaction evidence="12">
        <text>hexadecanoate + ATP + CoA = hexadecanoyl-CoA + AMP + diphosphate</text>
        <dbReference type="Rhea" id="RHEA:30751"/>
        <dbReference type="ChEBI" id="CHEBI:7896"/>
        <dbReference type="ChEBI" id="CHEBI:30616"/>
        <dbReference type="ChEBI" id="CHEBI:33019"/>
        <dbReference type="ChEBI" id="CHEBI:57287"/>
        <dbReference type="ChEBI" id="CHEBI:57379"/>
        <dbReference type="ChEBI" id="CHEBI:456215"/>
    </reaction>
    <physiologicalReaction direction="left-to-right" evidence="12">
        <dbReference type="Rhea" id="RHEA:30752"/>
    </physiologicalReaction>
</comment>
<dbReference type="PANTHER" id="PTHR43272">
    <property type="entry name" value="LONG-CHAIN-FATTY-ACID--COA LIGASE"/>
    <property type="match status" value="1"/>
</dbReference>
<sequence length="736" mass="80993">MADYLKYLGTTAGVATISAVTIAAGYYMMGTKTTPMDPSIDLNNQSQLAPGDKYARVSMLCKDGVLREYMFEDAQTLLEAMQRGARVSENGPAVGWREAPDKPFTWTHYNDVLTRASNVGAGLIYKGSEPGNKSHIGIYSQNRPEYVYSEFGCYVYSMVIVPLYDTLGPEACTYIINQAKLETVIIDTIRKCETLLNEIENTPVLKRIVLIPTPTPELETRAKTANVEIIKFSDLEKLGEENPATPVKPRPDDLCTICYTSGTTGNPKGAMITHKGLIACISGVQDQLNFVDIGPSDVLVSYLPLAHMYERLCESYCFMNGASVGYFQGDIKTLMDDIKELRPTLFPSVPRLLNRLYDKVMAGVSSSCIKKTLFNMAMNSKMKDVQKGIVRNDTIWDKLVFSKVQQALGGRVKLIVTGSAPLSSRVLNFLRCAAGCVVLEGYGSTETSSISTLQRLRDGALGHVGPPLSCSKVKLEDVPELNYFASNNQGEVIEGFGSTEATATATMTLKGESEGGHVGPPLPCCMIKLIDVPEMKYFASENTGEVCVKGPNVFMGYLDLPEKTAEALDSEGWLHTGDIGQWLPNGTLKIIDRKKHIFKLAQGEYIAPEKIENIYVRSQALAQLFVYGESLQSFLVGVCVPDPDTFTAWVKDKCKLEGDIEELCKNETVKKAILADITDIGKKAGLHSFEQVKNIHLHPELFSVENGLLTPTFKTKRNDLKALFAPQIEQMYASTF</sequence>
<dbReference type="SUPFAM" id="SSF56801">
    <property type="entry name" value="Acetyl-CoA synthetase-like"/>
    <property type="match status" value="2"/>
</dbReference>
<comment type="catalytic activity">
    <reaction evidence="8">
        <text>12-hydroxy-(5Z,8Z,10E,14Z)-eicosatetraenoate + ATP + CoA = 12-hydroxy-(5Z,8Z,10E,14Z)-eicosatetraenoyl-CoA + AMP + diphosphate</text>
        <dbReference type="Rhea" id="RHEA:52112"/>
        <dbReference type="ChEBI" id="CHEBI:30616"/>
        <dbReference type="ChEBI" id="CHEBI:33019"/>
        <dbReference type="ChEBI" id="CHEBI:57287"/>
        <dbReference type="ChEBI" id="CHEBI:90718"/>
        <dbReference type="ChEBI" id="CHEBI:136408"/>
        <dbReference type="ChEBI" id="CHEBI:456215"/>
    </reaction>
    <physiologicalReaction direction="left-to-right" evidence="8">
        <dbReference type="Rhea" id="RHEA:52113"/>
    </physiologicalReaction>
</comment>
<dbReference type="OrthoDB" id="1700726at2759"/>
<dbReference type="PROSITE" id="PS00455">
    <property type="entry name" value="AMP_BINDING"/>
    <property type="match status" value="1"/>
</dbReference>
<comment type="catalytic activity">
    <reaction evidence="11">
        <text>(E)-hexadec-2-enoate + ATP + CoA = (2E)-hexadecenoyl-CoA + AMP + diphosphate</text>
        <dbReference type="Rhea" id="RHEA:36139"/>
        <dbReference type="ChEBI" id="CHEBI:30616"/>
        <dbReference type="ChEBI" id="CHEBI:33019"/>
        <dbReference type="ChEBI" id="CHEBI:57287"/>
        <dbReference type="ChEBI" id="CHEBI:61526"/>
        <dbReference type="ChEBI" id="CHEBI:72745"/>
        <dbReference type="ChEBI" id="CHEBI:456215"/>
    </reaction>
    <physiologicalReaction direction="left-to-right" evidence="11">
        <dbReference type="Rhea" id="RHEA:36140"/>
    </physiologicalReaction>
</comment>
<evidence type="ECO:0000313" key="15">
    <source>
        <dbReference type="Proteomes" id="UP000749559"/>
    </source>
</evidence>
<evidence type="ECO:0000256" key="8">
    <source>
        <dbReference type="ARBA" id="ARBA00024495"/>
    </source>
</evidence>
<evidence type="ECO:0000256" key="7">
    <source>
        <dbReference type="ARBA" id="ARBA00024484"/>
    </source>
</evidence>
<dbReference type="InterPro" id="IPR020845">
    <property type="entry name" value="AMP-binding_CS"/>
</dbReference>
<comment type="function">
    <text evidence="13">Catalyzes the conversion of long-chain fatty acids to their active form acyl-CoAs for both synthesis of cellular lipids, and degradation via beta-oxidation.</text>
</comment>
<reference evidence="14" key="1">
    <citation type="submission" date="2022-03" db="EMBL/GenBank/DDBJ databases">
        <authorList>
            <person name="Martin C."/>
        </authorList>
    </citation>
    <scope>NUCLEOTIDE SEQUENCE</scope>
</reference>
<keyword evidence="2 13" id="KW-0436">Ligase</keyword>
<evidence type="ECO:0000256" key="3">
    <source>
        <dbReference type="ARBA" id="ARBA00022741"/>
    </source>
</evidence>
<evidence type="ECO:0000313" key="14">
    <source>
        <dbReference type="EMBL" id="CAH1795345.1"/>
    </source>
</evidence>
<dbReference type="GO" id="GO:0005783">
    <property type="term" value="C:endoplasmic reticulum"/>
    <property type="evidence" value="ECO:0007669"/>
    <property type="project" value="TreeGrafter"/>
</dbReference>
<organism evidence="14 15">
    <name type="scientific">Owenia fusiformis</name>
    <name type="common">Polychaete worm</name>
    <dbReference type="NCBI Taxonomy" id="6347"/>
    <lineage>
        <taxon>Eukaryota</taxon>
        <taxon>Metazoa</taxon>
        <taxon>Spiralia</taxon>
        <taxon>Lophotrochozoa</taxon>
        <taxon>Annelida</taxon>
        <taxon>Polychaeta</taxon>
        <taxon>Sedentaria</taxon>
        <taxon>Canalipalpata</taxon>
        <taxon>Sabellida</taxon>
        <taxon>Oweniida</taxon>
        <taxon>Oweniidae</taxon>
        <taxon>Owenia</taxon>
    </lineage>
</organism>
<dbReference type="Proteomes" id="UP000749559">
    <property type="component" value="Unassembled WGS sequence"/>
</dbReference>
<keyword evidence="3 13" id="KW-0547">Nucleotide-binding</keyword>
<keyword evidence="13" id="KW-0443">Lipid metabolism</keyword>
<keyword evidence="5 13" id="KW-0067">ATP-binding</keyword>
<evidence type="ECO:0000256" key="4">
    <source>
        <dbReference type="ARBA" id="ARBA00022832"/>
    </source>
</evidence>
<dbReference type="PANTHER" id="PTHR43272:SF107">
    <property type="entry name" value="LONG-CHAIN-FATTY-ACID--COA LIGASE 5"/>
    <property type="match status" value="1"/>
</dbReference>
<comment type="catalytic activity">
    <reaction evidence="9">
        <text>15-hydroxy-(5Z,8Z,11Z,13E)-eicosatetraenoate + ATP + CoA = 15-hydroxy-(5Z,8Z,11Z,13E)-eicosatetraenoyl-CoA + AMP + diphosphate</text>
        <dbReference type="Rhea" id="RHEA:52116"/>
        <dbReference type="ChEBI" id="CHEBI:30616"/>
        <dbReference type="ChEBI" id="CHEBI:33019"/>
        <dbReference type="ChEBI" id="CHEBI:57287"/>
        <dbReference type="ChEBI" id="CHEBI:78832"/>
        <dbReference type="ChEBI" id="CHEBI:136409"/>
        <dbReference type="ChEBI" id="CHEBI:456215"/>
    </reaction>
    <physiologicalReaction direction="left-to-right" evidence="9">
        <dbReference type="Rhea" id="RHEA:52117"/>
    </physiologicalReaction>
</comment>
<comment type="catalytic activity">
    <reaction evidence="10">
        <text>(5Z,8Z,11Z,14Z)-eicosatetraenoate + ATP + CoA = (5Z,8Z,11Z,14Z)-eicosatetraenoyl-CoA + AMP + diphosphate</text>
        <dbReference type="Rhea" id="RHEA:19713"/>
        <dbReference type="ChEBI" id="CHEBI:30616"/>
        <dbReference type="ChEBI" id="CHEBI:32395"/>
        <dbReference type="ChEBI" id="CHEBI:33019"/>
        <dbReference type="ChEBI" id="CHEBI:57287"/>
        <dbReference type="ChEBI" id="CHEBI:57368"/>
        <dbReference type="ChEBI" id="CHEBI:456215"/>
        <dbReference type="EC" id="6.2.1.15"/>
    </reaction>
    <physiologicalReaction direction="left-to-right" evidence="10">
        <dbReference type="Rhea" id="RHEA:19714"/>
    </physiologicalReaction>
</comment>
<evidence type="ECO:0000256" key="9">
    <source>
        <dbReference type="ARBA" id="ARBA00024532"/>
    </source>
</evidence>
<dbReference type="InterPro" id="IPR045311">
    <property type="entry name" value="LC-FACS_euk"/>
</dbReference>
<dbReference type="Gene3D" id="3.40.50.12780">
    <property type="entry name" value="N-terminal domain of ligase-like"/>
    <property type="match status" value="2"/>
</dbReference>
<evidence type="ECO:0000256" key="6">
    <source>
        <dbReference type="ARBA" id="ARBA00024469"/>
    </source>
</evidence>
<comment type="catalytic activity">
    <reaction evidence="6">
        <text>5-hydroxy-(6E,8Z,11Z,14Z)-eicosatetraenoate + ATP + CoA = 5-hydroxy-(6E,8Z,11Z,14Z)-eicosatetraenoyl-CoA + AMP + diphosphate</text>
        <dbReference type="Rhea" id="RHEA:52108"/>
        <dbReference type="ChEBI" id="CHEBI:30616"/>
        <dbReference type="ChEBI" id="CHEBI:33019"/>
        <dbReference type="ChEBI" id="CHEBI:57287"/>
        <dbReference type="ChEBI" id="CHEBI:65341"/>
        <dbReference type="ChEBI" id="CHEBI:136407"/>
        <dbReference type="ChEBI" id="CHEBI:456215"/>
    </reaction>
    <physiologicalReaction direction="left-to-right" evidence="6">
        <dbReference type="Rhea" id="RHEA:52109"/>
    </physiologicalReaction>
</comment>
<proteinExistence type="inferred from homology"/>
<name>A0A8J1U6W7_OWEFU</name>
<evidence type="ECO:0000256" key="13">
    <source>
        <dbReference type="RuleBase" id="RU369030"/>
    </source>
</evidence>
<evidence type="ECO:0000256" key="11">
    <source>
        <dbReference type="ARBA" id="ARBA00024565"/>
    </source>
</evidence>
<comment type="catalytic activity">
    <reaction evidence="7">
        <text>a long-chain fatty acid + ATP + CoA = a long-chain fatty acyl-CoA + AMP + diphosphate</text>
        <dbReference type="Rhea" id="RHEA:15421"/>
        <dbReference type="ChEBI" id="CHEBI:30616"/>
        <dbReference type="ChEBI" id="CHEBI:33019"/>
        <dbReference type="ChEBI" id="CHEBI:57287"/>
        <dbReference type="ChEBI" id="CHEBI:57560"/>
        <dbReference type="ChEBI" id="CHEBI:83139"/>
        <dbReference type="ChEBI" id="CHEBI:456215"/>
        <dbReference type="EC" id="6.2.1.3"/>
    </reaction>
    <physiologicalReaction direction="left-to-right" evidence="7">
        <dbReference type="Rhea" id="RHEA:15422"/>
    </physiologicalReaction>
</comment>
<dbReference type="EMBL" id="CAIIXF020000009">
    <property type="protein sequence ID" value="CAH1795345.1"/>
    <property type="molecule type" value="Genomic_DNA"/>
</dbReference>
<dbReference type="InterPro" id="IPR000873">
    <property type="entry name" value="AMP-dep_synth/lig_dom"/>
</dbReference>
<accession>A0A8J1U6W7</accession>
<gene>
    <name evidence="14" type="ORF">OFUS_LOCUS19900</name>
</gene>
<dbReference type="GO" id="GO:0016020">
    <property type="term" value="C:membrane"/>
    <property type="evidence" value="ECO:0007669"/>
    <property type="project" value="TreeGrafter"/>
</dbReference>
<evidence type="ECO:0000256" key="2">
    <source>
        <dbReference type="ARBA" id="ARBA00022598"/>
    </source>
</evidence>
<evidence type="ECO:0000256" key="5">
    <source>
        <dbReference type="ARBA" id="ARBA00022840"/>
    </source>
</evidence>
<dbReference type="InterPro" id="IPR042099">
    <property type="entry name" value="ANL_N_sf"/>
</dbReference>
<dbReference type="EC" id="6.2.1.3" evidence="13"/>
<evidence type="ECO:0000256" key="12">
    <source>
        <dbReference type="ARBA" id="ARBA00049139"/>
    </source>
</evidence>
<keyword evidence="15" id="KW-1185">Reference proteome</keyword>
<dbReference type="GO" id="GO:0005524">
    <property type="term" value="F:ATP binding"/>
    <property type="evidence" value="ECO:0007669"/>
    <property type="project" value="UniProtKB-KW"/>
</dbReference>
<dbReference type="GO" id="GO:0047676">
    <property type="term" value="F:arachidonate-CoA ligase activity"/>
    <property type="evidence" value="ECO:0007669"/>
    <property type="project" value="UniProtKB-EC"/>
</dbReference>
<evidence type="ECO:0000256" key="10">
    <source>
        <dbReference type="ARBA" id="ARBA00024548"/>
    </source>
</evidence>
<comment type="caution">
    <text evidence="14">The sequence shown here is derived from an EMBL/GenBank/DDBJ whole genome shotgun (WGS) entry which is preliminary data.</text>
</comment>
<dbReference type="AlphaFoldDB" id="A0A8J1U6W7"/>
<keyword evidence="4 13" id="KW-0276">Fatty acid metabolism</keyword>
<evidence type="ECO:0000256" key="1">
    <source>
        <dbReference type="ARBA" id="ARBA00006432"/>
    </source>
</evidence>
<dbReference type="CDD" id="cd05927">
    <property type="entry name" value="LC-FACS_euk"/>
    <property type="match status" value="1"/>
</dbReference>
<protein>
    <recommendedName>
        <fullName evidence="13">Long-chain-fatty-acid--CoA ligase</fullName>
        <ecNumber evidence="13">6.2.1.3</ecNumber>
    </recommendedName>
</protein>